<reference evidence="2 3" key="1">
    <citation type="submission" date="2024-10" db="EMBL/GenBank/DDBJ databases">
        <title>The Natural Products Discovery Center: Release of the First 8490 Sequenced Strains for Exploring Actinobacteria Biosynthetic Diversity.</title>
        <authorList>
            <person name="Kalkreuter E."/>
            <person name="Kautsar S.A."/>
            <person name="Yang D."/>
            <person name="Bader C.D."/>
            <person name="Teijaro C.N."/>
            <person name="Fluegel L."/>
            <person name="Davis C.M."/>
            <person name="Simpson J.R."/>
            <person name="Lauterbach L."/>
            <person name="Steele A.D."/>
            <person name="Gui C."/>
            <person name="Meng S."/>
            <person name="Li G."/>
            <person name="Viehrig K."/>
            <person name="Ye F."/>
            <person name="Su P."/>
            <person name="Kiefer A.F."/>
            <person name="Nichols A."/>
            <person name="Cepeda A.J."/>
            <person name="Yan W."/>
            <person name="Fan B."/>
            <person name="Jiang Y."/>
            <person name="Adhikari A."/>
            <person name="Zheng C.-J."/>
            <person name="Schuster L."/>
            <person name="Cowan T.M."/>
            <person name="Smanski M.J."/>
            <person name="Chevrette M.G."/>
            <person name="De Carvalho L.P.S."/>
            <person name="Shen B."/>
        </authorList>
    </citation>
    <scope>NUCLEOTIDE SEQUENCE [LARGE SCALE GENOMIC DNA]</scope>
    <source>
        <strain evidence="2 3">NPDC004045</strain>
    </source>
</reference>
<name>A0ABW6PKJ6_9NOCA</name>
<keyword evidence="3" id="KW-1185">Reference proteome</keyword>
<dbReference type="Pfam" id="PF03551">
    <property type="entry name" value="PadR"/>
    <property type="match status" value="1"/>
</dbReference>
<dbReference type="EMBL" id="JBIAMX010000004">
    <property type="protein sequence ID" value="MFF0542915.1"/>
    <property type="molecule type" value="Genomic_DNA"/>
</dbReference>
<dbReference type="PANTHER" id="PTHR43252">
    <property type="entry name" value="TRANSCRIPTIONAL REGULATOR YQJI"/>
    <property type="match status" value="1"/>
</dbReference>
<protein>
    <submittedName>
        <fullName evidence="2">PadR family transcriptional regulator</fullName>
    </submittedName>
</protein>
<dbReference type="PANTHER" id="PTHR43252:SF7">
    <property type="entry name" value="TRANSCRIPTIONAL REGULATOR YQJI"/>
    <property type="match status" value="1"/>
</dbReference>
<dbReference type="InterPro" id="IPR036390">
    <property type="entry name" value="WH_DNA-bd_sf"/>
</dbReference>
<dbReference type="RefSeq" id="WP_083885305.1">
    <property type="nucleotide sequence ID" value="NZ_JBIAMX010000004.1"/>
</dbReference>
<dbReference type="InterPro" id="IPR036388">
    <property type="entry name" value="WH-like_DNA-bd_sf"/>
</dbReference>
<proteinExistence type="predicted"/>
<accession>A0ABW6PKJ6</accession>
<dbReference type="Gene3D" id="1.10.10.10">
    <property type="entry name" value="Winged helix-like DNA-binding domain superfamily/Winged helix DNA-binding domain"/>
    <property type="match status" value="1"/>
</dbReference>
<evidence type="ECO:0000313" key="3">
    <source>
        <dbReference type="Proteomes" id="UP001601444"/>
    </source>
</evidence>
<dbReference type="Proteomes" id="UP001601444">
    <property type="component" value="Unassembled WGS sequence"/>
</dbReference>
<gene>
    <name evidence="2" type="ORF">ACFYTF_08755</name>
</gene>
<dbReference type="SUPFAM" id="SSF46785">
    <property type="entry name" value="Winged helix' DNA-binding domain"/>
    <property type="match status" value="1"/>
</dbReference>
<dbReference type="InterPro" id="IPR005149">
    <property type="entry name" value="Tscrpt_reg_PadR_N"/>
</dbReference>
<evidence type="ECO:0000313" key="2">
    <source>
        <dbReference type="EMBL" id="MFF0542915.1"/>
    </source>
</evidence>
<evidence type="ECO:0000259" key="1">
    <source>
        <dbReference type="Pfam" id="PF03551"/>
    </source>
</evidence>
<feature type="domain" description="Transcription regulator PadR N-terminal" evidence="1">
    <location>
        <begin position="16"/>
        <end position="91"/>
    </location>
</feature>
<organism evidence="2 3">
    <name type="scientific">Nocardia thailandica</name>
    <dbReference type="NCBI Taxonomy" id="257275"/>
    <lineage>
        <taxon>Bacteria</taxon>
        <taxon>Bacillati</taxon>
        <taxon>Actinomycetota</taxon>
        <taxon>Actinomycetes</taxon>
        <taxon>Mycobacteriales</taxon>
        <taxon>Nocardiaceae</taxon>
        <taxon>Nocardia</taxon>
    </lineage>
</organism>
<comment type="caution">
    <text evidence="2">The sequence shown here is derived from an EMBL/GenBank/DDBJ whole genome shotgun (WGS) entry which is preliminary data.</text>
</comment>
<sequence>MGQPRSAGLKPLAIAVLALLDERPMHPYEMYQVLVSRREDLLVKVRPGSLYHAVDRLAEAELAVADGTDRAGNRPERTTYRITDAGRKALRARIADILREPVQEFPIFRVGLAEAHSLPQAEVVALLSERAEHMAGEVADFAAMREWARRREVPRRYWFVLEYVHHMATAELDWLRAFIAEVEAGGIAWEQFDPETGVRIDTGDHEHDLAWTDHADPSAAPVPRWARAVHHDPRRSFRYS</sequence>